<dbReference type="STRING" id="258515.SAMN05192585_11070"/>
<dbReference type="Pfam" id="PF13408">
    <property type="entry name" value="Zn_ribbon_recom"/>
    <property type="match status" value="1"/>
</dbReference>
<keyword evidence="5" id="KW-1185">Reference proteome</keyword>
<evidence type="ECO:0000259" key="2">
    <source>
        <dbReference type="PROSITE" id="PS51736"/>
    </source>
</evidence>
<dbReference type="InterPro" id="IPR006119">
    <property type="entry name" value="Resolv_N"/>
</dbReference>
<dbReference type="RefSeq" id="WP_092639154.1">
    <property type="nucleotide sequence ID" value="NZ_FNID01000010.1"/>
</dbReference>
<dbReference type="Gene3D" id="3.90.1750.20">
    <property type="entry name" value="Putative Large Serine Recombinase, Chain B, Domain 2"/>
    <property type="match status" value="1"/>
</dbReference>
<feature type="domain" description="Recombinase" evidence="3">
    <location>
        <begin position="185"/>
        <end position="311"/>
    </location>
</feature>
<evidence type="ECO:0000259" key="3">
    <source>
        <dbReference type="PROSITE" id="PS51737"/>
    </source>
</evidence>
<dbReference type="PROSITE" id="PS51737">
    <property type="entry name" value="RECOMBINASE_DNA_BIND"/>
    <property type="match status" value="1"/>
</dbReference>
<dbReference type="InterPro" id="IPR036162">
    <property type="entry name" value="Resolvase-like_N_sf"/>
</dbReference>
<feature type="domain" description="Resolvase/invertase-type recombinase catalytic" evidence="2">
    <location>
        <begin position="28"/>
        <end position="176"/>
    </location>
</feature>
<feature type="coiled-coil region" evidence="1">
    <location>
        <begin position="410"/>
        <end position="461"/>
    </location>
</feature>
<dbReference type="Gene3D" id="3.40.50.1390">
    <property type="entry name" value="Resolvase, N-terminal catalytic domain"/>
    <property type="match status" value="1"/>
</dbReference>
<dbReference type="EMBL" id="FNID01000010">
    <property type="protein sequence ID" value="SDN06218.1"/>
    <property type="molecule type" value="Genomic_DNA"/>
</dbReference>
<name>A0A1G9YAW8_9FIRM</name>
<evidence type="ECO:0000313" key="5">
    <source>
        <dbReference type="Proteomes" id="UP000199182"/>
    </source>
</evidence>
<dbReference type="CDD" id="cd00338">
    <property type="entry name" value="Ser_Recombinase"/>
    <property type="match status" value="1"/>
</dbReference>
<proteinExistence type="predicted"/>
<dbReference type="OrthoDB" id="1839742at2"/>
<dbReference type="InterPro" id="IPR050639">
    <property type="entry name" value="SSR_resolvase"/>
</dbReference>
<dbReference type="GO" id="GO:0000150">
    <property type="term" value="F:DNA strand exchange activity"/>
    <property type="evidence" value="ECO:0007669"/>
    <property type="project" value="InterPro"/>
</dbReference>
<dbReference type="Pfam" id="PF07508">
    <property type="entry name" value="Recombinase"/>
    <property type="match status" value="1"/>
</dbReference>
<dbReference type="PROSITE" id="PS51736">
    <property type="entry name" value="RECOMBINASES_3"/>
    <property type="match status" value="1"/>
</dbReference>
<dbReference type="Proteomes" id="UP000199182">
    <property type="component" value="Unassembled WGS sequence"/>
</dbReference>
<evidence type="ECO:0000256" key="1">
    <source>
        <dbReference type="SAM" id="Coils"/>
    </source>
</evidence>
<dbReference type="InterPro" id="IPR025827">
    <property type="entry name" value="Zn_ribbon_recom_dom"/>
</dbReference>
<dbReference type="Pfam" id="PF00239">
    <property type="entry name" value="Resolvase"/>
    <property type="match status" value="1"/>
</dbReference>
<accession>A0A1G9YAW8</accession>
<dbReference type="PANTHER" id="PTHR30461">
    <property type="entry name" value="DNA-INVERTASE FROM LAMBDOID PROPHAGE"/>
    <property type="match status" value="1"/>
</dbReference>
<dbReference type="SMART" id="SM00857">
    <property type="entry name" value="Resolvase"/>
    <property type="match status" value="1"/>
</dbReference>
<keyword evidence="1" id="KW-0175">Coiled coil</keyword>
<sequence>MEVSKNVTVIPARKHTRKSKNEEKPKLRVAAYCRVSTDSDEQATSYDAQIEHYTAYINGHPDWELAGIYADDGISGTNTKKREEFNRMIDECMAGNIDMVITKSISRFARNTLDCLKYIRQLKDKNIPVFFEKENINSMDSKGEVMLTIMASLAQQESQSLSQNVKLGLQYRYQQGEIQINCARFLGYTKDENKHLVIVPEEAEIVKRIYREYLEGASMLKIARGLEADGILNGAGKEKWHTSNVNQILRNEKYIGDALLQKTYTVDFLTKKRVKNNGLVPQYYVENSHEAIIPREIFMQVQEELIRRRIVHTSPNGKNRTFSSNHCFAQMIICGNCGEVFRRVHWNNRGKKSVVWRCVSRLENTGLFCDARTVPESQIEQVLVTAINQTLCDKDNFLVTLQNNIETVIIHENDQTLDAIDKRLEELQTELLKLASSKADYEDVADEIYRLREEKQKVQLDNVGRDELKKRITDMGDFLRKQPTAITEYDEPLVRRLIEKVTVYEDKFTVEFKSGVTVDVDE</sequence>
<evidence type="ECO:0000313" key="4">
    <source>
        <dbReference type="EMBL" id="SDN06218.1"/>
    </source>
</evidence>
<dbReference type="SUPFAM" id="SSF53041">
    <property type="entry name" value="Resolvase-like"/>
    <property type="match status" value="1"/>
</dbReference>
<dbReference type="InterPro" id="IPR038109">
    <property type="entry name" value="DNA_bind_recomb_sf"/>
</dbReference>
<gene>
    <name evidence="4" type="ORF">SAMN05192585_11070</name>
</gene>
<reference evidence="4 5" key="1">
    <citation type="submission" date="2016-10" db="EMBL/GenBank/DDBJ databases">
        <authorList>
            <person name="de Groot N.N."/>
        </authorList>
    </citation>
    <scope>NUCLEOTIDE SEQUENCE [LARGE SCALE GENOMIC DNA]</scope>
    <source>
        <strain evidence="4 5">CGMCC 1.5012</strain>
    </source>
</reference>
<dbReference type="AlphaFoldDB" id="A0A1G9YAW8"/>
<dbReference type="InterPro" id="IPR011109">
    <property type="entry name" value="DNA_bind_recombinase_dom"/>
</dbReference>
<dbReference type="PANTHER" id="PTHR30461:SF23">
    <property type="entry name" value="DNA RECOMBINASE-RELATED"/>
    <property type="match status" value="1"/>
</dbReference>
<dbReference type="GO" id="GO:0003677">
    <property type="term" value="F:DNA binding"/>
    <property type="evidence" value="ECO:0007669"/>
    <property type="project" value="InterPro"/>
</dbReference>
<organism evidence="4 5">
    <name type="scientific">Acetanaerobacterium elongatum</name>
    <dbReference type="NCBI Taxonomy" id="258515"/>
    <lineage>
        <taxon>Bacteria</taxon>
        <taxon>Bacillati</taxon>
        <taxon>Bacillota</taxon>
        <taxon>Clostridia</taxon>
        <taxon>Eubacteriales</taxon>
        <taxon>Oscillospiraceae</taxon>
        <taxon>Acetanaerobacterium</taxon>
    </lineage>
</organism>
<protein>
    <submittedName>
        <fullName evidence="4">Site-specific DNA recombinase</fullName>
    </submittedName>
</protein>